<gene>
    <name evidence="1" type="ORF">LRP49_19880</name>
</gene>
<organism evidence="1 2">
    <name type="scientific">Enterovibrio qingdaonensis</name>
    <dbReference type="NCBI Taxonomy" id="2899818"/>
    <lineage>
        <taxon>Bacteria</taxon>
        <taxon>Pseudomonadati</taxon>
        <taxon>Pseudomonadota</taxon>
        <taxon>Gammaproteobacteria</taxon>
        <taxon>Vibrionales</taxon>
        <taxon>Vibrionaceae</taxon>
        <taxon>Enterovibrio</taxon>
    </lineage>
</organism>
<reference evidence="1" key="1">
    <citation type="submission" date="2021-12" db="EMBL/GenBank/DDBJ databases">
        <title>Enterovibrio ZSDZ35 sp. nov. and Enterovibrio ZSDZ42 sp. nov., isolated from coastal seawater in Qingdao.</title>
        <authorList>
            <person name="Zhang P."/>
        </authorList>
    </citation>
    <scope>NUCLEOTIDE SEQUENCE</scope>
    <source>
        <strain evidence="1">ZSDZ35</strain>
    </source>
</reference>
<evidence type="ECO:0000313" key="1">
    <source>
        <dbReference type="EMBL" id="MDD1783436.1"/>
    </source>
</evidence>
<comment type="caution">
    <text evidence="1">The sequence shown here is derived from an EMBL/GenBank/DDBJ whole genome shotgun (WGS) entry which is preliminary data.</text>
</comment>
<proteinExistence type="predicted"/>
<protein>
    <submittedName>
        <fullName evidence="1">Uncharacterized protein</fullName>
    </submittedName>
</protein>
<dbReference type="RefSeq" id="WP_274144291.1">
    <property type="nucleotide sequence ID" value="NZ_JAJUBB010000019.1"/>
</dbReference>
<accession>A0ABT5QT19</accession>
<name>A0ABT5QT19_9GAMM</name>
<dbReference type="EMBL" id="JAJUBB010000019">
    <property type="protein sequence ID" value="MDD1783436.1"/>
    <property type="molecule type" value="Genomic_DNA"/>
</dbReference>
<evidence type="ECO:0000313" key="2">
    <source>
        <dbReference type="Proteomes" id="UP001149821"/>
    </source>
</evidence>
<sequence>MKIESLPSNYSAPEQMLIGSNSLKNVQTLIDFNGFSPILVGDGDTPHIWINVPMNQQGTEWYPLVKDNFSTNPAVIVLKRSNGVKVTTPDGEVIDCEKRNDGTIVVHKLNLRPFGINVTANSESLNIMNTSFSSSGFSNMRAVVGLGGA</sequence>
<dbReference type="Proteomes" id="UP001149821">
    <property type="component" value="Unassembled WGS sequence"/>
</dbReference>
<keyword evidence="2" id="KW-1185">Reference proteome</keyword>